<protein>
    <submittedName>
        <fullName evidence="13">Putative penicillin binding protein 2B</fullName>
        <ecNumber evidence="13">2.3.2.-</ecNumber>
    </submittedName>
</protein>
<accession>A0A239SRN8</accession>
<evidence type="ECO:0000256" key="7">
    <source>
        <dbReference type="ARBA" id="ARBA00022989"/>
    </source>
</evidence>
<dbReference type="InterPro" id="IPR036138">
    <property type="entry name" value="PBP_dimer_sf"/>
</dbReference>
<dbReference type="SUPFAM" id="SSF56601">
    <property type="entry name" value="beta-lactamase/transpeptidase-like"/>
    <property type="match status" value="1"/>
</dbReference>
<evidence type="ECO:0000259" key="12">
    <source>
        <dbReference type="Pfam" id="PF03717"/>
    </source>
</evidence>
<keyword evidence="13" id="KW-0808">Transferase</keyword>
<keyword evidence="5" id="KW-0133">Cell shape</keyword>
<dbReference type="NCBIfam" id="NF038278">
    <property type="entry name" value="strep_PBP2B"/>
    <property type="match status" value="1"/>
</dbReference>
<dbReference type="Gene3D" id="1.10.10.1230">
    <property type="entry name" value="Penicillin-binding protein, N-terminal non-catalytic domain, head sub-domain"/>
    <property type="match status" value="1"/>
</dbReference>
<dbReference type="GO" id="GO:0005886">
    <property type="term" value="C:plasma membrane"/>
    <property type="evidence" value="ECO:0007669"/>
    <property type="project" value="UniProtKB-SubCell"/>
</dbReference>
<dbReference type="RefSeq" id="WP_018372792.1">
    <property type="nucleotide sequence ID" value="NZ_LT906439.1"/>
</dbReference>
<dbReference type="InterPro" id="IPR047982">
    <property type="entry name" value="PBP2B"/>
</dbReference>
<feature type="domain" description="Penicillin-binding protein transpeptidase" evidence="11">
    <location>
        <begin position="362"/>
        <end position="691"/>
    </location>
</feature>
<dbReference type="GO" id="GO:0008360">
    <property type="term" value="P:regulation of cell shape"/>
    <property type="evidence" value="ECO:0007669"/>
    <property type="project" value="UniProtKB-KW"/>
</dbReference>
<keyword evidence="6" id="KW-0573">Peptidoglycan synthesis</keyword>
<dbReference type="GO" id="GO:0008658">
    <property type="term" value="F:penicillin binding"/>
    <property type="evidence" value="ECO:0007669"/>
    <property type="project" value="InterPro"/>
</dbReference>
<dbReference type="InterPro" id="IPR001460">
    <property type="entry name" value="PCN-bd_Tpept"/>
</dbReference>
<evidence type="ECO:0000256" key="8">
    <source>
        <dbReference type="ARBA" id="ARBA00023136"/>
    </source>
</evidence>
<comment type="subcellular location">
    <subcellularLocation>
        <location evidence="1">Cell membrane</location>
        <topology evidence="1">Single-pass membrane protein</topology>
    </subcellularLocation>
</comment>
<evidence type="ECO:0000313" key="14">
    <source>
        <dbReference type="Proteomes" id="UP000215185"/>
    </source>
</evidence>
<evidence type="ECO:0000259" key="11">
    <source>
        <dbReference type="Pfam" id="PF00905"/>
    </source>
</evidence>
<keyword evidence="3" id="KW-1003">Cell membrane</keyword>
<dbReference type="Gene3D" id="3.40.710.10">
    <property type="entry name" value="DD-peptidase/beta-lactamase superfamily"/>
    <property type="match status" value="1"/>
</dbReference>
<organism evidence="13 14">
    <name type="scientific">Streptococcus merionis</name>
    <dbReference type="NCBI Taxonomy" id="400065"/>
    <lineage>
        <taxon>Bacteria</taxon>
        <taxon>Bacillati</taxon>
        <taxon>Bacillota</taxon>
        <taxon>Bacilli</taxon>
        <taxon>Lactobacillales</taxon>
        <taxon>Streptococcaceae</taxon>
        <taxon>Streptococcus</taxon>
    </lineage>
</organism>
<evidence type="ECO:0000256" key="4">
    <source>
        <dbReference type="ARBA" id="ARBA00022692"/>
    </source>
</evidence>
<dbReference type="eggNOG" id="COG0768">
    <property type="taxonomic scope" value="Bacteria"/>
</dbReference>
<evidence type="ECO:0000256" key="5">
    <source>
        <dbReference type="ARBA" id="ARBA00022960"/>
    </source>
</evidence>
<keyword evidence="9" id="KW-0961">Cell wall biogenesis/degradation</keyword>
<dbReference type="GO" id="GO:0016746">
    <property type="term" value="F:acyltransferase activity"/>
    <property type="evidence" value="ECO:0007669"/>
    <property type="project" value="UniProtKB-KW"/>
</dbReference>
<gene>
    <name evidence="13" type="primary">pbp2b</name>
    <name evidence="13" type="ORF">SAMEA4412692_00890</name>
</gene>
<keyword evidence="7 10" id="KW-1133">Transmembrane helix</keyword>
<dbReference type="PANTHER" id="PTHR30627:SF2">
    <property type="entry name" value="PEPTIDOGLYCAN D,D-TRANSPEPTIDASE MRDA"/>
    <property type="match status" value="1"/>
</dbReference>
<dbReference type="EC" id="2.3.2.-" evidence="13"/>
<keyword evidence="8 10" id="KW-0472">Membrane</keyword>
<dbReference type="GO" id="GO:0071555">
    <property type="term" value="P:cell wall organization"/>
    <property type="evidence" value="ECO:0007669"/>
    <property type="project" value="UniProtKB-KW"/>
</dbReference>
<keyword evidence="4 10" id="KW-0812">Transmembrane</keyword>
<dbReference type="Gene3D" id="3.90.1310.10">
    <property type="entry name" value="Penicillin-binding protein 2a (Domain 2)"/>
    <property type="match status" value="1"/>
</dbReference>
<dbReference type="Pfam" id="PF03717">
    <property type="entry name" value="PBP_dimer"/>
    <property type="match status" value="1"/>
</dbReference>
<dbReference type="InterPro" id="IPR012338">
    <property type="entry name" value="Beta-lactam/transpept-like"/>
</dbReference>
<dbReference type="AlphaFoldDB" id="A0A239SRN8"/>
<dbReference type="Proteomes" id="UP000215185">
    <property type="component" value="Chromosome 1"/>
</dbReference>
<evidence type="ECO:0000256" key="2">
    <source>
        <dbReference type="ARBA" id="ARBA00007171"/>
    </source>
</evidence>
<evidence type="ECO:0000256" key="10">
    <source>
        <dbReference type="SAM" id="Phobius"/>
    </source>
</evidence>
<evidence type="ECO:0000256" key="3">
    <source>
        <dbReference type="ARBA" id="ARBA00022475"/>
    </source>
</evidence>
<sequence>MSFKNWLKSRKESFEKPREKGYQEVTTRRLYIIFAGVVILFLGLIGRLGQMQLLNKDFYQQKLATASQKTVTSGGVRGEIYDAKGTPLVKNTRFKALFFTRSNRMTSDEMRQLAQDIHQQVKPKAVTVSERDKKDYYLANSETYRQVVNALPDSKRFDRVGNFLPEATIYANAIASLKSADLTFSAEEEEVIEFYSQLNAAAYFETVQLDTEPLTADQADQFSKDDRLKAIGLAVDDAWRRDVLPTSLASLIGRVSTQEAGLPEEEAQDYLDKGYSLNDRVGTSYLEKQYESVLQGQREVKKVHLDKNGNVESEEIVTESQKGQNLKLTIDLAFQDGVNQILQNYFKEELAKGTTTYSEGIYAVALNPNTGAILAMSGFNHENGSDNLQENALGAVNNVFVPGSIVKAATLTAGWETGAIAGNQILTDQPIVFAQSAPITSWFTRFGNLNINAVQALQYSSNTYMVQVALKMMGQDYHPNMLVQTGQLETAMTSLRNSFAQYGLGVATGIDLPVESLGFTPKDYTLGHYLTNSFGQFDNYTPMQMAQYAATIANGGQRIAPHLVDGIYANDAQGNLGDLVESKQTQVLNQVGISPDNMALLQNGFYQVVNNPSGYSTGRSIAQGAAVAISAKTGTAETFVTDSQGQQREAINTNVVAYAPSQNPQIAVAVVLPHVTDLDSKTSHFITRDIINLYHQLHPMN</sequence>
<dbReference type="SUPFAM" id="SSF56519">
    <property type="entry name" value="Penicillin binding protein dimerisation domain"/>
    <property type="match status" value="1"/>
</dbReference>
<feature type="transmembrane region" description="Helical" evidence="10">
    <location>
        <begin position="30"/>
        <end position="49"/>
    </location>
</feature>
<evidence type="ECO:0000256" key="6">
    <source>
        <dbReference type="ARBA" id="ARBA00022984"/>
    </source>
</evidence>
<dbReference type="PANTHER" id="PTHR30627">
    <property type="entry name" value="PEPTIDOGLYCAN D,D-TRANSPEPTIDASE"/>
    <property type="match status" value="1"/>
</dbReference>
<dbReference type="InterPro" id="IPR005311">
    <property type="entry name" value="PBP_dimer"/>
</dbReference>
<dbReference type="GO" id="GO:0009252">
    <property type="term" value="P:peptidoglycan biosynthetic process"/>
    <property type="evidence" value="ECO:0007669"/>
    <property type="project" value="UniProtKB-KW"/>
</dbReference>
<name>A0A239SRN8_9STRE</name>
<dbReference type="EMBL" id="LT906439">
    <property type="protein sequence ID" value="SNU88087.1"/>
    <property type="molecule type" value="Genomic_DNA"/>
</dbReference>
<dbReference type="GO" id="GO:0071972">
    <property type="term" value="F:peptidoglycan L,D-transpeptidase activity"/>
    <property type="evidence" value="ECO:0007669"/>
    <property type="project" value="InterPro"/>
</dbReference>
<evidence type="ECO:0000313" key="13">
    <source>
        <dbReference type="EMBL" id="SNU88087.1"/>
    </source>
</evidence>
<dbReference type="STRING" id="1123308.GCA_000380085_00231"/>
<keyword evidence="14" id="KW-1185">Reference proteome</keyword>
<comment type="similarity">
    <text evidence="2">Belongs to the transpeptidase family.</text>
</comment>
<dbReference type="Pfam" id="PF00905">
    <property type="entry name" value="Transpeptidase"/>
    <property type="match status" value="1"/>
</dbReference>
<keyword evidence="13" id="KW-0012">Acyltransferase</keyword>
<evidence type="ECO:0000256" key="9">
    <source>
        <dbReference type="ARBA" id="ARBA00023316"/>
    </source>
</evidence>
<proteinExistence type="inferred from homology"/>
<reference evidence="13 14" key="1">
    <citation type="submission" date="2017-06" db="EMBL/GenBank/DDBJ databases">
        <authorList>
            <consortium name="Pathogen Informatics"/>
        </authorList>
    </citation>
    <scope>NUCLEOTIDE SEQUENCE [LARGE SCALE GENOMIC DNA]</scope>
    <source>
        <strain evidence="13 14">NCTC13788</strain>
    </source>
</reference>
<feature type="domain" description="Penicillin-binding protein dimerisation" evidence="12">
    <location>
        <begin position="76"/>
        <end position="314"/>
    </location>
</feature>
<dbReference type="InterPro" id="IPR050515">
    <property type="entry name" value="Beta-lactam/transpept"/>
</dbReference>
<evidence type="ECO:0000256" key="1">
    <source>
        <dbReference type="ARBA" id="ARBA00004162"/>
    </source>
</evidence>
<dbReference type="KEGG" id="smen:SAMEA4412692_0890"/>